<evidence type="ECO:0000313" key="3">
    <source>
        <dbReference type="Proteomes" id="UP000315440"/>
    </source>
</evidence>
<comment type="caution">
    <text evidence="2">The sequence shown here is derived from an EMBL/GenBank/DDBJ whole genome shotgun (WGS) entry which is preliminary data.</text>
</comment>
<gene>
    <name evidence="2" type="ORF">Mal64_32380</name>
</gene>
<proteinExistence type="predicted"/>
<sequence>MRCHAALVCLLSFGSVLDASGQGDGAPRESSAASDWTERLLY</sequence>
<keyword evidence="3" id="KW-1185">Reference proteome</keyword>
<protein>
    <submittedName>
        <fullName evidence="2">Uncharacterized protein</fullName>
    </submittedName>
</protein>
<dbReference type="Proteomes" id="UP000315440">
    <property type="component" value="Unassembled WGS sequence"/>
</dbReference>
<reference evidence="2 3" key="1">
    <citation type="submission" date="2019-02" db="EMBL/GenBank/DDBJ databases">
        <title>Deep-cultivation of Planctomycetes and their phenomic and genomic characterization uncovers novel biology.</title>
        <authorList>
            <person name="Wiegand S."/>
            <person name="Jogler M."/>
            <person name="Boedeker C."/>
            <person name="Pinto D."/>
            <person name="Vollmers J."/>
            <person name="Rivas-Marin E."/>
            <person name="Kohn T."/>
            <person name="Peeters S.H."/>
            <person name="Heuer A."/>
            <person name="Rast P."/>
            <person name="Oberbeckmann S."/>
            <person name="Bunk B."/>
            <person name="Jeske O."/>
            <person name="Meyerdierks A."/>
            <person name="Storesund J.E."/>
            <person name="Kallscheuer N."/>
            <person name="Luecker S."/>
            <person name="Lage O.M."/>
            <person name="Pohl T."/>
            <person name="Merkel B.J."/>
            <person name="Hornburger P."/>
            <person name="Mueller R.-W."/>
            <person name="Bruemmer F."/>
            <person name="Labrenz M."/>
            <person name="Spormann A.M."/>
            <person name="Op Den Camp H."/>
            <person name="Overmann J."/>
            <person name="Amann R."/>
            <person name="Jetten M.S.M."/>
            <person name="Mascher T."/>
            <person name="Medema M.H."/>
            <person name="Devos D.P."/>
            <person name="Kaster A.-K."/>
            <person name="Ovreas L."/>
            <person name="Rohde M."/>
            <person name="Galperin M.Y."/>
            <person name="Jogler C."/>
        </authorList>
    </citation>
    <scope>NUCLEOTIDE SEQUENCE [LARGE SCALE GENOMIC DNA]</scope>
    <source>
        <strain evidence="2 3">Mal64</strain>
    </source>
</reference>
<evidence type="ECO:0000313" key="2">
    <source>
        <dbReference type="EMBL" id="TWT87695.1"/>
    </source>
</evidence>
<dbReference type="EMBL" id="SJPQ01000003">
    <property type="protein sequence ID" value="TWT87695.1"/>
    <property type="molecule type" value="Genomic_DNA"/>
</dbReference>
<name>A0A5C5ZKM0_9BACT</name>
<feature type="region of interest" description="Disordered" evidence="1">
    <location>
        <begin position="20"/>
        <end position="42"/>
    </location>
</feature>
<dbReference type="AlphaFoldDB" id="A0A5C5ZKM0"/>
<evidence type="ECO:0000256" key="1">
    <source>
        <dbReference type="SAM" id="MobiDB-lite"/>
    </source>
</evidence>
<organism evidence="2 3">
    <name type="scientific">Pseudobythopirellula maris</name>
    <dbReference type="NCBI Taxonomy" id="2527991"/>
    <lineage>
        <taxon>Bacteria</taxon>
        <taxon>Pseudomonadati</taxon>
        <taxon>Planctomycetota</taxon>
        <taxon>Planctomycetia</taxon>
        <taxon>Pirellulales</taxon>
        <taxon>Lacipirellulaceae</taxon>
        <taxon>Pseudobythopirellula</taxon>
    </lineage>
</organism>
<accession>A0A5C5ZKM0</accession>